<protein>
    <submittedName>
        <fullName evidence="1">Uncharacterized protein</fullName>
    </submittedName>
</protein>
<comment type="caution">
    <text evidence="1">The sequence shown here is derived from an EMBL/GenBank/DDBJ whole genome shotgun (WGS) entry which is preliminary data.</text>
</comment>
<sequence>MVLSVWRVYKKGVGSQLTCREISRGSMHSVRCVLMRSPFDDSPATFMCDSSSVMVVLPLENIGVRLDTEEMKVKRGIDGIKIHLCKESMQALDFLIEEKKKEAKAAPKKKAHVPKKYIEPLMENFRRTKKGDRLVQQEVRLLLELQNKHFPAKPMLSPDGGTVRYTVEKVAHSVPMQDLSAKIGSFFSSFFQEIRNKQSYGVKVQSWLQEARRGMLDDASCSALNSLIAQVAQFISVSGQVCHEDDSNGEAADSD</sequence>
<gene>
    <name evidence="1" type="ORF">C1SCF055_LOCUS36174</name>
</gene>
<keyword evidence="3" id="KW-1185">Reference proteome</keyword>
<name>A0A9P1GEF9_9DINO</name>
<proteinExistence type="predicted"/>
<dbReference type="Proteomes" id="UP001152797">
    <property type="component" value="Unassembled WGS sequence"/>
</dbReference>
<dbReference type="EMBL" id="CAMXCT020004979">
    <property type="protein sequence ID" value="CAL1164336.1"/>
    <property type="molecule type" value="Genomic_DNA"/>
</dbReference>
<organism evidence="1">
    <name type="scientific">Cladocopium goreaui</name>
    <dbReference type="NCBI Taxonomy" id="2562237"/>
    <lineage>
        <taxon>Eukaryota</taxon>
        <taxon>Sar</taxon>
        <taxon>Alveolata</taxon>
        <taxon>Dinophyceae</taxon>
        <taxon>Suessiales</taxon>
        <taxon>Symbiodiniaceae</taxon>
        <taxon>Cladocopium</taxon>
    </lineage>
</organism>
<evidence type="ECO:0000313" key="2">
    <source>
        <dbReference type="EMBL" id="CAL1164336.1"/>
    </source>
</evidence>
<dbReference type="AlphaFoldDB" id="A0A9P1GEF9"/>
<reference evidence="2" key="2">
    <citation type="submission" date="2024-04" db="EMBL/GenBank/DDBJ databases">
        <authorList>
            <person name="Chen Y."/>
            <person name="Shah S."/>
            <person name="Dougan E. K."/>
            <person name="Thang M."/>
            <person name="Chan C."/>
        </authorList>
    </citation>
    <scope>NUCLEOTIDE SEQUENCE [LARGE SCALE GENOMIC DNA]</scope>
</reference>
<evidence type="ECO:0000313" key="3">
    <source>
        <dbReference type="Proteomes" id="UP001152797"/>
    </source>
</evidence>
<dbReference type="EMBL" id="CAMXCT010004979">
    <property type="protein sequence ID" value="CAI4010961.1"/>
    <property type="molecule type" value="Genomic_DNA"/>
</dbReference>
<dbReference type="EMBL" id="CAMXCT030004979">
    <property type="protein sequence ID" value="CAL4798273.1"/>
    <property type="molecule type" value="Genomic_DNA"/>
</dbReference>
<evidence type="ECO:0000313" key="1">
    <source>
        <dbReference type="EMBL" id="CAI4010961.1"/>
    </source>
</evidence>
<reference evidence="1" key="1">
    <citation type="submission" date="2022-10" db="EMBL/GenBank/DDBJ databases">
        <authorList>
            <person name="Chen Y."/>
            <person name="Dougan E. K."/>
            <person name="Chan C."/>
            <person name="Rhodes N."/>
            <person name="Thang M."/>
        </authorList>
    </citation>
    <scope>NUCLEOTIDE SEQUENCE</scope>
</reference>
<accession>A0A9P1GEF9</accession>